<dbReference type="RefSeq" id="WP_311654197.1">
    <property type="nucleotide sequence ID" value="NZ_JAVRIB010000025.1"/>
</dbReference>
<dbReference type="SUPFAM" id="SSF52540">
    <property type="entry name" value="P-loop containing nucleoside triphosphate hydrolases"/>
    <property type="match status" value="1"/>
</dbReference>
<accession>A0ABU3C409</accession>
<dbReference type="EMBL" id="JAVRIB010000025">
    <property type="protein sequence ID" value="MDT0636303.1"/>
    <property type="molecule type" value="Genomic_DNA"/>
</dbReference>
<keyword evidence="3" id="KW-1185">Reference proteome</keyword>
<evidence type="ECO:0000259" key="1">
    <source>
        <dbReference type="Pfam" id="PF12705"/>
    </source>
</evidence>
<proteinExistence type="predicted"/>
<dbReference type="Gene3D" id="3.40.50.300">
    <property type="entry name" value="P-loop containing nucleotide triphosphate hydrolases"/>
    <property type="match status" value="1"/>
</dbReference>
<name>A0ABU3C409_9GAMM</name>
<feature type="domain" description="PD-(D/E)XK endonuclease-like" evidence="1">
    <location>
        <begin position="607"/>
        <end position="795"/>
    </location>
</feature>
<evidence type="ECO:0000313" key="2">
    <source>
        <dbReference type="EMBL" id="MDT0636303.1"/>
    </source>
</evidence>
<dbReference type="InterPro" id="IPR038726">
    <property type="entry name" value="PDDEXK_AddAB-type"/>
</dbReference>
<dbReference type="InterPro" id="IPR027417">
    <property type="entry name" value="P-loop_NTPase"/>
</dbReference>
<protein>
    <submittedName>
        <fullName evidence="2">PD-(D/E)XK nuclease family protein</fullName>
    </submittedName>
</protein>
<comment type="caution">
    <text evidence="2">The sequence shown here is derived from an EMBL/GenBank/DDBJ whole genome shotgun (WGS) entry which is preliminary data.</text>
</comment>
<evidence type="ECO:0000313" key="3">
    <source>
        <dbReference type="Proteomes" id="UP001251857"/>
    </source>
</evidence>
<gene>
    <name evidence="2" type="ORF">RM532_15225</name>
</gene>
<sequence>MPWLESETFLWVPDPSAGRRLRRLFAESDSYIGLRVGTYPELIELLAGRFLLPSATDWSGHLHEVLAGADDAFWSSSYQRDPSGVASAVESAWREVRVATLPGQTWPTNPDPRIAARLADLARLNAIPEKDWPHDLMVMGAALDPDQAAIRPVSIVKAGISGDLNVWQQQLLNRFRTGPSARFVGVQNFRFRKHLRASGDAQSNRLAQVRRRLGRIGRNWPDDESVELVNVRDSLEAIEVAIGAIRKQLDDDASLAPADFGLLIPNDYAHGDRLGHLAAQSGIPLANLPRRLVERDLGTELIRFALIVFSGAPPSMAMRALLAHPLMPWTPSQGRDMAQHLLDYGFRIRPPQDLETAHRELIELLSTKPSLEEIPDALATLARSLRADADLEFHRRRAEAQAQLVTAEIRAGQRDITRLLKRLDTTPVEMERDREVSLEGVCVVREGELPLRTVKRVFLLDFLEGHFPSVPGMSPVFSPSEWRDLAAAGTSVRLPVERAATERRLFRKQIDNVEEQLIVLIPRMGLSGEALHPSTSLMDFALTAGSADAPESVVLDLDRAEHRRRLSWLPTIEGYRPSQPRELQVSDLALGRNLVNRFEVTDEAGKTLSPSKLESLLVSPLAWLLGQLDALPRTWEPDGFDPLTAGSVAHKVFELLFPAGSRGLDRDTIEARVPALFDAALHEYAPFLLAPEWRVERDNLLGVIERAANGWSDMLGHLDAELLVSEVGLRGEFERIALYGKADAVLRLPEGALAVVDYKNASGSRFEKRMSGGWDLQTALYNRMLATGGPTDEAVRAQLGSGDAHSTLYYAMASRTACANFDRAGVPAWRFAGDDTSSLALSLLKERLAALRAGRVALPRSEQIKTMEKAGVGTYALNESPLTAIQIDDEGGEP</sequence>
<dbReference type="Pfam" id="PF12705">
    <property type="entry name" value="PDDEXK_1"/>
    <property type="match status" value="1"/>
</dbReference>
<reference evidence="2 3" key="1">
    <citation type="submission" date="2023-09" db="EMBL/GenBank/DDBJ databases">
        <authorList>
            <person name="Rey-Velasco X."/>
        </authorList>
    </citation>
    <scope>NUCLEOTIDE SEQUENCE [LARGE SCALE GENOMIC DNA]</scope>
    <source>
        <strain evidence="2 3">W335</strain>
    </source>
</reference>
<dbReference type="Proteomes" id="UP001251857">
    <property type="component" value="Unassembled WGS sequence"/>
</dbReference>
<organism evidence="2 3">
    <name type="scientific">Spectribacter hydrogenoxidans</name>
    <dbReference type="NCBI Taxonomy" id="3075608"/>
    <lineage>
        <taxon>Bacteria</taxon>
        <taxon>Pseudomonadati</taxon>
        <taxon>Pseudomonadota</taxon>
        <taxon>Gammaproteobacteria</taxon>
        <taxon>Salinisphaerales</taxon>
        <taxon>Salinisphaeraceae</taxon>
        <taxon>Spectribacter</taxon>
    </lineage>
</organism>